<dbReference type="EMBL" id="MLCA01000008">
    <property type="protein sequence ID" value="MEE7492172.1"/>
    <property type="molecule type" value="Genomic_DNA"/>
</dbReference>
<keyword evidence="1" id="KW-0808">Transferase</keyword>
<feature type="domain" description="AB hydrolase-1" evidence="3">
    <location>
        <begin position="79"/>
        <end position="316"/>
    </location>
</feature>
<dbReference type="SUPFAM" id="SSF53474">
    <property type="entry name" value="alpha/beta-Hydrolases"/>
    <property type="match status" value="1"/>
</dbReference>
<accession>A0ABU7TR79</accession>
<evidence type="ECO:0000313" key="4">
    <source>
        <dbReference type="EMBL" id="MEE7492172.1"/>
    </source>
</evidence>
<dbReference type="NCBIfam" id="NF005071">
    <property type="entry name" value="PRK06489.1"/>
    <property type="match status" value="1"/>
</dbReference>
<organism evidence="4 5">
    <name type="scientific">Methylobacterium oryzae</name>
    <dbReference type="NCBI Taxonomy" id="334852"/>
    <lineage>
        <taxon>Bacteria</taxon>
        <taxon>Pseudomonadati</taxon>
        <taxon>Pseudomonadota</taxon>
        <taxon>Alphaproteobacteria</taxon>
        <taxon>Hyphomicrobiales</taxon>
        <taxon>Methylobacteriaceae</taxon>
        <taxon>Methylobacterium</taxon>
    </lineage>
</organism>
<dbReference type="Gene3D" id="3.40.50.1820">
    <property type="entry name" value="alpha/beta hydrolase"/>
    <property type="match status" value="1"/>
</dbReference>
<dbReference type="RefSeq" id="WP_331302717.1">
    <property type="nucleotide sequence ID" value="NZ_MLCA01000008.1"/>
</dbReference>
<proteinExistence type="predicted"/>
<dbReference type="PANTHER" id="PTHR32268:SF11">
    <property type="entry name" value="HOMOSERINE O-ACETYLTRANSFERASE"/>
    <property type="match status" value="1"/>
</dbReference>
<comment type="caution">
    <text evidence="4">The sequence shown here is derived from an EMBL/GenBank/DDBJ whole genome shotgun (WGS) entry which is preliminary data.</text>
</comment>
<dbReference type="InterPro" id="IPR029058">
    <property type="entry name" value="AB_hydrolase_fold"/>
</dbReference>
<evidence type="ECO:0000313" key="5">
    <source>
        <dbReference type="Proteomes" id="UP001355206"/>
    </source>
</evidence>
<gene>
    <name evidence="4" type="ORF">MOTC310_17495</name>
</gene>
<dbReference type="Pfam" id="PF00561">
    <property type="entry name" value="Abhydrolase_1"/>
    <property type="match status" value="1"/>
</dbReference>
<evidence type="ECO:0000256" key="2">
    <source>
        <dbReference type="SAM" id="SignalP"/>
    </source>
</evidence>
<protein>
    <recommendedName>
        <fullName evidence="3">AB hydrolase-1 domain-containing protein</fullName>
    </recommendedName>
</protein>
<dbReference type="InterPro" id="IPR000073">
    <property type="entry name" value="AB_hydrolase_1"/>
</dbReference>
<evidence type="ECO:0000256" key="1">
    <source>
        <dbReference type="ARBA" id="ARBA00022679"/>
    </source>
</evidence>
<keyword evidence="2" id="KW-0732">Signal</keyword>
<dbReference type="Proteomes" id="UP001355206">
    <property type="component" value="Unassembled WGS sequence"/>
</dbReference>
<reference evidence="4 5" key="1">
    <citation type="journal article" date="2012" name="Genet. Mol. Biol.">
        <title>Analysis of 16S rRNA and mxaF genes revealing insights into Methylobacterium niche-specific plant association.</title>
        <authorList>
            <person name="Dourado M.N."/>
            <person name="Andreote F.D."/>
            <person name="Dini-Andreote F."/>
            <person name="Conti R."/>
            <person name="Araujo J.M."/>
            <person name="Araujo W.L."/>
        </authorList>
    </citation>
    <scope>NUCLEOTIDE SEQUENCE [LARGE SCALE GENOMIC DNA]</scope>
    <source>
        <strain evidence="4 5">TC3-10</strain>
    </source>
</reference>
<feature type="signal peptide" evidence="2">
    <location>
        <begin position="1"/>
        <end position="25"/>
    </location>
</feature>
<keyword evidence="5" id="KW-1185">Reference proteome</keyword>
<feature type="chain" id="PRO_5046591429" description="AB hydrolase-1 domain-containing protein" evidence="2">
    <location>
        <begin position="26"/>
        <end position="381"/>
    </location>
</feature>
<dbReference type="InterPro" id="IPR008220">
    <property type="entry name" value="HAT_MetX-like"/>
</dbReference>
<dbReference type="PIRSF" id="PIRSF000443">
    <property type="entry name" value="Homoser_Ac_trans"/>
    <property type="match status" value="1"/>
</dbReference>
<evidence type="ECO:0000259" key="3">
    <source>
        <dbReference type="Pfam" id="PF00561"/>
    </source>
</evidence>
<dbReference type="PANTHER" id="PTHR32268">
    <property type="entry name" value="HOMOSERINE O-ACETYLTRANSFERASE"/>
    <property type="match status" value="1"/>
</dbReference>
<sequence length="381" mass="41041">MTTTASAGRSGLPRAIFAAWAVAFATGAAGEPAPYPNQHEADLVVAGFRLESGAVLPEARLHYTTLGSPHRDANGNIDNAVLVLHGTTGTGKQFLAPTMGPELFAPGAPLDAATYFVVLTDGLGRGGSSKPSDGLRARFPRYGYGDVVEGQYRVVTEGLGIRHLRAVIGTSMGGMQTWMWGERHPDMMDGLVAVASQPIPVSGRNALWRRLLIEAIRSDPDFKGGEYDSEPTQFTKVLPIFNIMTESVLGQQREAPTNAEAAKLYGRLAANYASKVDANDWLYWFDSSFDYDPYPRLGEIKAKLLAINFADDALNPVELGVMEPAIRRVSGAQFVLVPASPETHGHQSLRYAKLWRPYLAAFMAELGPSGAVAEHATPTGR</sequence>
<name>A0ABU7TR79_9HYPH</name>